<name>A0A2S9VDB7_9ALTE</name>
<dbReference type="AlphaFoldDB" id="A0A2S9VDB7"/>
<comment type="caution">
    <text evidence="1">The sequence shown here is derived from an EMBL/GenBank/DDBJ whole genome shotgun (WGS) entry which is preliminary data.</text>
</comment>
<evidence type="ECO:0000313" key="2">
    <source>
        <dbReference type="Proteomes" id="UP000238949"/>
    </source>
</evidence>
<sequence>MRWSGMAHKFSFEDLVQAINSPEQLTHRSLQEWESMLFVLKTSRLEAYLAFVLRDSGTWDSIPGQVQAHLSAAMVYAQRQNDQVFHEGQEIHDVLMAQGVTPVFLKGAAYIVAATNNAPGRLCSDIDLLVKEGALATSETVLLDNFWYHKIITDYDDKYYREYAHEIPPLYHLTRGTVLDLHHNLFLPVSGKAPPLEEFWLGVRRQECGLYTLEPAAMFMHSIIHLMLNEEVVYGFRDIVDLKCLAQQYDSDAFWLRVEQLAVASHFEKELKVVVTLLNHWFKTTYSIGQPQGMFQRIKVKLLTRTYKYALIPAHPALHSVRSGLARFMVFVRGHSIKMPFTVLVKHFSIKLWLGIHNWLRGDSTADAKPVDLGAAFKR</sequence>
<gene>
    <name evidence="1" type="ORF">C6Y40_06515</name>
</gene>
<evidence type="ECO:0008006" key="3">
    <source>
        <dbReference type="Google" id="ProtNLM"/>
    </source>
</evidence>
<evidence type="ECO:0000313" key="1">
    <source>
        <dbReference type="EMBL" id="PRO74414.1"/>
    </source>
</evidence>
<dbReference type="OrthoDB" id="5497963at2"/>
<proteinExistence type="predicted"/>
<dbReference type="EMBL" id="PVNP01000051">
    <property type="protein sequence ID" value="PRO74414.1"/>
    <property type="molecule type" value="Genomic_DNA"/>
</dbReference>
<dbReference type="Proteomes" id="UP000238949">
    <property type="component" value="Unassembled WGS sequence"/>
</dbReference>
<accession>A0A2S9VDB7</accession>
<keyword evidence="2" id="KW-1185">Reference proteome</keyword>
<dbReference type="Pfam" id="PF14907">
    <property type="entry name" value="NTP_transf_5"/>
    <property type="match status" value="1"/>
</dbReference>
<organism evidence="1 2">
    <name type="scientific">Alteromonas alba</name>
    <dbReference type="NCBI Taxonomy" id="2079529"/>
    <lineage>
        <taxon>Bacteria</taxon>
        <taxon>Pseudomonadati</taxon>
        <taxon>Pseudomonadota</taxon>
        <taxon>Gammaproteobacteria</taxon>
        <taxon>Alteromonadales</taxon>
        <taxon>Alteromonadaceae</taxon>
        <taxon>Alteromonas/Salinimonas group</taxon>
        <taxon>Alteromonas</taxon>
    </lineage>
</organism>
<protein>
    <recommendedName>
        <fullName evidence="3">Nucleotidyltransferase family protein</fullName>
    </recommendedName>
</protein>
<reference evidence="2" key="1">
    <citation type="journal article" date="2020" name="Int. J. Syst. Evol. Microbiol.">
        <title>Alteromonas alba sp. nov., a marine bacterium isolated from the seawater of the West Pacific Ocean.</title>
        <authorList>
            <person name="Sun C."/>
            <person name="Wu Y.-H."/>
            <person name="Xamxidin M."/>
            <person name="Cheng H."/>
            <person name="Xu X.-W."/>
        </authorList>
    </citation>
    <scope>NUCLEOTIDE SEQUENCE [LARGE SCALE GENOMIC DNA]</scope>
    <source>
        <strain evidence="2">190</strain>
    </source>
</reference>
<dbReference type="InterPro" id="IPR039498">
    <property type="entry name" value="NTP_transf_5"/>
</dbReference>